<feature type="domain" description="Bacterial sugar transferase" evidence="8">
    <location>
        <begin position="255"/>
        <end position="435"/>
    </location>
</feature>
<evidence type="ECO:0000259" key="8">
    <source>
        <dbReference type="Pfam" id="PF02397"/>
    </source>
</evidence>
<organism evidence="9 10">
    <name type="scientific">[Bacteroides] pectinophilus ATCC 43243</name>
    <dbReference type="NCBI Taxonomy" id="483218"/>
    <lineage>
        <taxon>Bacteria</taxon>
        <taxon>Bacillati</taxon>
        <taxon>Bacillota</taxon>
        <taxon>Clostridia</taxon>
        <taxon>Eubacteriales</taxon>
    </lineage>
</organism>
<evidence type="ECO:0000256" key="4">
    <source>
        <dbReference type="ARBA" id="ARBA00022692"/>
    </source>
</evidence>
<dbReference type="EMBL" id="ABVQ01000037">
    <property type="protein sequence ID" value="EEC55885.1"/>
    <property type="molecule type" value="Genomic_DNA"/>
</dbReference>
<reference evidence="9 10" key="2">
    <citation type="submission" date="2008-11" db="EMBL/GenBank/DDBJ databases">
        <authorList>
            <person name="Fulton L."/>
            <person name="Clifton S."/>
            <person name="Fulton B."/>
            <person name="Xu J."/>
            <person name="Minx P."/>
            <person name="Pepin K.H."/>
            <person name="Johnson M."/>
            <person name="Bhonagiri V."/>
            <person name="Nash W.E."/>
            <person name="Mardis E.R."/>
            <person name="Wilson R.K."/>
        </authorList>
    </citation>
    <scope>NUCLEOTIDE SEQUENCE [LARGE SCALE GENOMIC DNA]</scope>
    <source>
        <strain evidence="9 10">ATCC 43243</strain>
    </source>
</reference>
<dbReference type="Proteomes" id="UP000003136">
    <property type="component" value="Unassembled WGS sequence"/>
</dbReference>
<protein>
    <recommendedName>
        <fullName evidence="8">Bacterial sugar transferase domain-containing protein</fullName>
    </recommendedName>
</protein>
<evidence type="ECO:0000256" key="7">
    <source>
        <dbReference type="SAM" id="Phobius"/>
    </source>
</evidence>
<dbReference type="PANTHER" id="PTHR30576">
    <property type="entry name" value="COLANIC BIOSYNTHESIS UDP-GLUCOSE LIPID CARRIER TRANSFERASE"/>
    <property type="match status" value="1"/>
</dbReference>
<dbReference type="PANTHER" id="PTHR30576:SF0">
    <property type="entry name" value="UNDECAPRENYL-PHOSPHATE N-ACETYLGALACTOSAMINYL 1-PHOSPHATE TRANSFERASE-RELATED"/>
    <property type="match status" value="1"/>
</dbReference>
<keyword evidence="5 7" id="KW-1133">Transmembrane helix</keyword>
<evidence type="ECO:0000256" key="3">
    <source>
        <dbReference type="ARBA" id="ARBA00022679"/>
    </source>
</evidence>
<name>B7AUJ4_9FIRM</name>
<feature type="transmembrane region" description="Helical" evidence="7">
    <location>
        <begin position="5"/>
        <end position="22"/>
    </location>
</feature>
<proteinExistence type="inferred from homology"/>
<comment type="subcellular location">
    <subcellularLocation>
        <location evidence="1">Membrane</location>
        <topology evidence="1">Multi-pass membrane protein</topology>
    </subcellularLocation>
</comment>
<feature type="transmembrane region" description="Helical" evidence="7">
    <location>
        <begin position="96"/>
        <end position="116"/>
    </location>
</feature>
<feature type="transmembrane region" description="Helical" evidence="7">
    <location>
        <begin position="37"/>
        <end position="55"/>
    </location>
</feature>
<keyword evidence="4 7" id="KW-0812">Transmembrane</keyword>
<comment type="similarity">
    <text evidence="2">Belongs to the bacterial sugar transferase family.</text>
</comment>
<comment type="caution">
    <text evidence="9">The sequence shown here is derived from an EMBL/GenBank/DDBJ whole genome shotgun (WGS) entry which is preliminary data.</text>
</comment>
<evidence type="ECO:0000256" key="6">
    <source>
        <dbReference type="ARBA" id="ARBA00023136"/>
    </source>
</evidence>
<feature type="transmembrane region" description="Helical" evidence="7">
    <location>
        <begin position="260"/>
        <end position="284"/>
    </location>
</feature>
<dbReference type="STRING" id="483218.BACPEC_02392"/>
<evidence type="ECO:0000256" key="5">
    <source>
        <dbReference type="ARBA" id="ARBA00022989"/>
    </source>
</evidence>
<dbReference type="eggNOG" id="COG2148">
    <property type="taxonomic scope" value="Bacteria"/>
</dbReference>
<evidence type="ECO:0000256" key="2">
    <source>
        <dbReference type="ARBA" id="ARBA00006464"/>
    </source>
</evidence>
<keyword evidence="6 7" id="KW-0472">Membrane</keyword>
<sequence length="452" mass="50971">MIKVLIVLANTCIFAAAWYMYYREKMWVNTFYNKGDYAVIALYLIIYAIMAKIYDGLALRISRISELIYSQVIAVLITTGIMYIVILLLTRQWVNIMPLLLEAAISCTVCVVWSFVANKLTNIIYKPARIFVVYDNDSAYKNGKYIIEKLVWRFEAVGEYHIPDIVAWYADQAAELDRFSQALEKSGADCVMLCGLASSQRNDILKYCIENDVKVFVRPNIGDFIMSNAQIVQMANLPVLVCEKSAPSLFYTVTKRVMDIVISVIGIVITSPILLITAIAIKLYDGGPVFYKQVRLTHNGKKFNILKFRSMKVDAEKDGVARLSSQGDSRITPVGRFIRACRIDELPQLFNIIGGSLSIVGPRPERPEIAEEYAKEMPEFSLRLQVKAGLTGYAQVYGKYNTEPYDKLQMDLLYISRLGIATDFKIILATIKVLFMPESTEGIASGQTTAKK</sequence>
<keyword evidence="3" id="KW-0808">Transferase</keyword>
<dbReference type="AlphaFoldDB" id="B7AUJ4"/>
<reference evidence="9 10" key="1">
    <citation type="submission" date="2008-11" db="EMBL/GenBank/DDBJ databases">
        <title>Draft genome sequence of Bacteroides pectinophilus (ATCC 43243).</title>
        <authorList>
            <person name="Sudarsanam P."/>
            <person name="Ley R."/>
            <person name="Guruge J."/>
            <person name="Turnbaugh P.J."/>
            <person name="Mahowald M."/>
            <person name="Liep D."/>
            <person name="Gordon J."/>
        </authorList>
    </citation>
    <scope>NUCLEOTIDE SEQUENCE [LARGE SCALE GENOMIC DNA]</scope>
    <source>
        <strain evidence="9 10">ATCC 43243</strain>
    </source>
</reference>
<dbReference type="Pfam" id="PF02397">
    <property type="entry name" value="Bac_transf"/>
    <property type="match status" value="1"/>
</dbReference>
<evidence type="ECO:0000256" key="1">
    <source>
        <dbReference type="ARBA" id="ARBA00004141"/>
    </source>
</evidence>
<accession>B7AUJ4</accession>
<dbReference type="NCBIfam" id="TIGR03025">
    <property type="entry name" value="EPS_sugtrans"/>
    <property type="match status" value="1"/>
</dbReference>
<evidence type="ECO:0000313" key="10">
    <source>
        <dbReference type="Proteomes" id="UP000003136"/>
    </source>
</evidence>
<feature type="transmembrane region" description="Helical" evidence="7">
    <location>
        <begin position="67"/>
        <end position="90"/>
    </location>
</feature>
<gene>
    <name evidence="9" type="ORF">BACPEC_02392</name>
</gene>
<dbReference type="GO" id="GO:0016020">
    <property type="term" value="C:membrane"/>
    <property type="evidence" value="ECO:0007669"/>
    <property type="project" value="UniProtKB-SubCell"/>
</dbReference>
<keyword evidence="10" id="KW-1185">Reference proteome</keyword>
<dbReference type="InterPro" id="IPR017475">
    <property type="entry name" value="EPS_sugar_tfrase"/>
</dbReference>
<dbReference type="GO" id="GO:0016780">
    <property type="term" value="F:phosphotransferase activity, for other substituted phosphate groups"/>
    <property type="evidence" value="ECO:0007669"/>
    <property type="project" value="TreeGrafter"/>
</dbReference>
<dbReference type="InterPro" id="IPR003362">
    <property type="entry name" value="Bact_transf"/>
</dbReference>
<evidence type="ECO:0000313" key="9">
    <source>
        <dbReference type="EMBL" id="EEC55885.1"/>
    </source>
</evidence>
<dbReference type="HOGENOM" id="CLU_024920_0_0_9"/>